<organism evidence="2 3">
    <name type="scientific">Nocardia arthritidis</name>
    <dbReference type="NCBI Taxonomy" id="228602"/>
    <lineage>
        <taxon>Bacteria</taxon>
        <taxon>Bacillati</taxon>
        <taxon>Actinomycetota</taxon>
        <taxon>Actinomycetes</taxon>
        <taxon>Mycobacteriales</taxon>
        <taxon>Nocardiaceae</taxon>
        <taxon>Nocardia</taxon>
    </lineage>
</organism>
<evidence type="ECO:0000256" key="1">
    <source>
        <dbReference type="SAM" id="MobiDB-lite"/>
    </source>
</evidence>
<name>A0A6G9Y7U6_9NOCA</name>
<dbReference type="SUPFAM" id="SSF102462">
    <property type="entry name" value="Peptidyl-tRNA hydrolase II"/>
    <property type="match status" value="1"/>
</dbReference>
<reference evidence="2 3" key="1">
    <citation type="journal article" date="2019" name="ACS Chem. Biol.">
        <title>Identification and Mobilization of a Cryptic Antibiotic Biosynthesis Gene Locus from a Human-Pathogenic Nocardia Isolate.</title>
        <authorList>
            <person name="Herisse M."/>
            <person name="Ishida K."/>
            <person name="Porter J.L."/>
            <person name="Howden B."/>
            <person name="Hertweck C."/>
            <person name="Stinear T.P."/>
            <person name="Pidot S.J."/>
        </authorList>
    </citation>
    <scope>NUCLEOTIDE SEQUENCE [LARGE SCALE GENOMIC DNA]</scope>
    <source>
        <strain evidence="2 3">AUSMDU00012717</strain>
    </source>
</reference>
<feature type="region of interest" description="Disordered" evidence="1">
    <location>
        <begin position="48"/>
        <end position="81"/>
    </location>
</feature>
<dbReference type="InterPro" id="IPR018988">
    <property type="entry name" value="DUF2000"/>
</dbReference>
<sequence>MRARQSGGARHILHTQRLRIPRVGEILGLQQMPGDRDRNHVVSMPVSLPRIRPGRTNSGGNRPNRLRREAKCPRRPGASAPAFNIRVHPRGNDRPMSKTKIAVVLRDDLATWQRLNVTAFLASGIAVGCPSTGEAYQDGSGTKYLPMFTDPVLVYAAAPADIDAAYQRALSRELPMAIYPEDLFGTFNDEDNRTAVRALTPDNLRLAGFALHGPRNAIDKVIKGLPLHP</sequence>
<accession>A0A6G9Y7U6</accession>
<evidence type="ECO:0000313" key="3">
    <source>
        <dbReference type="Proteomes" id="UP000503540"/>
    </source>
</evidence>
<dbReference type="Proteomes" id="UP000503540">
    <property type="component" value="Chromosome"/>
</dbReference>
<dbReference type="InterPro" id="IPR023476">
    <property type="entry name" value="Pep_tRNA_hydro_II_dom_sf"/>
</dbReference>
<keyword evidence="3" id="KW-1185">Reference proteome</keyword>
<dbReference type="EMBL" id="CP046172">
    <property type="protein sequence ID" value="QIS09190.1"/>
    <property type="molecule type" value="Genomic_DNA"/>
</dbReference>
<protein>
    <submittedName>
        <fullName evidence="2">DUF2000 family protein</fullName>
    </submittedName>
</protein>
<evidence type="ECO:0000313" key="2">
    <source>
        <dbReference type="EMBL" id="QIS09190.1"/>
    </source>
</evidence>
<dbReference type="Gene3D" id="3.40.1490.10">
    <property type="entry name" value="Bit1"/>
    <property type="match status" value="1"/>
</dbReference>
<proteinExistence type="predicted"/>
<gene>
    <name evidence="2" type="ORF">F5544_06395</name>
</gene>
<dbReference type="KEGG" id="nah:F5544_06395"/>
<dbReference type="Pfam" id="PF09391">
    <property type="entry name" value="DUF2000"/>
    <property type="match status" value="1"/>
</dbReference>
<dbReference type="AlphaFoldDB" id="A0A6G9Y7U6"/>